<reference evidence="1 2" key="1">
    <citation type="submission" date="2022-05" db="EMBL/GenBank/DDBJ databases">
        <authorList>
            <consortium name="Genoscope - CEA"/>
            <person name="William W."/>
        </authorList>
    </citation>
    <scope>NUCLEOTIDE SEQUENCE [LARGE SCALE GENOMIC DNA]</scope>
</reference>
<evidence type="ECO:0000313" key="1">
    <source>
        <dbReference type="EMBL" id="CAH3127311.1"/>
    </source>
</evidence>
<dbReference type="Proteomes" id="UP001159405">
    <property type="component" value="Unassembled WGS sequence"/>
</dbReference>
<evidence type="ECO:0000313" key="2">
    <source>
        <dbReference type="Proteomes" id="UP001159405"/>
    </source>
</evidence>
<sequence>MESLILIYKAGCLGNWAGNFAEMASFLKTGGHYYKSLDVLKRKSDQFVRNIGTLRNHMVSAIQRLPQHRSCFNILSVGSGTGKEDMEILKIVKEELERTQGRDQTMIYNRAIELNEYACDLYKASVEMLNDRQIAVDVRCQSFEEYKERGAKEPEERTRFDVIHFTHSIYYLDIKESLSHCIENELNANGSLFVMVGGPDLICLVLDKQRFPDWYGKSNGSVPESYNAVEKILKFVEEGGWKYEVFSHEYPIDVTDVFDPESTEGNLLLDFLTHSKNFRGTADEEVVNETLALIKDLSTIKDGRHFGKLTEYLIFIYK</sequence>
<accession>A0ABN8NYS4</accession>
<comment type="caution">
    <text evidence="1">The sequence shown here is derived from an EMBL/GenBank/DDBJ whole genome shotgun (WGS) entry which is preliminary data.</text>
</comment>
<dbReference type="EMBL" id="CALNXK010000043">
    <property type="protein sequence ID" value="CAH3127311.1"/>
    <property type="molecule type" value="Genomic_DNA"/>
</dbReference>
<evidence type="ECO:0008006" key="3">
    <source>
        <dbReference type="Google" id="ProtNLM"/>
    </source>
</evidence>
<proteinExistence type="predicted"/>
<dbReference type="InterPro" id="IPR029063">
    <property type="entry name" value="SAM-dependent_MTases_sf"/>
</dbReference>
<keyword evidence="2" id="KW-1185">Reference proteome</keyword>
<name>A0ABN8NYS4_9CNID</name>
<dbReference type="SUPFAM" id="SSF53335">
    <property type="entry name" value="S-adenosyl-L-methionine-dependent methyltransferases"/>
    <property type="match status" value="1"/>
</dbReference>
<dbReference type="Gene3D" id="3.40.50.150">
    <property type="entry name" value="Vaccinia Virus protein VP39"/>
    <property type="match status" value="1"/>
</dbReference>
<organism evidence="1 2">
    <name type="scientific">Porites lobata</name>
    <dbReference type="NCBI Taxonomy" id="104759"/>
    <lineage>
        <taxon>Eukaryota</taxon>
        <taxon>Metazoa</taxon>
        <taxon>Cnidaria</taxon>
        <taxon>Anthozoa</taxon>
        <taxon>Hexacorallia</taxon>
        <taxon>Scleractinia</taxon>
        <taxon>Fungiina</taxon>
        <taxon>Poritidae</taxon>
        <taxon>Porites</taxon>
    </lineage>
</organism>
<protein>
    <recommendedName>
        <fullName evidence="3">Histamine N-methyltransferase</fullName>
    </recommendedName>
</protein>
<gene>
    <name evidence="1" type="ORF">PLOB_00032885</name>
</gene>